<name>A0A1E1XIG8_9ACAR</name>
<feature type="region of interest" description="Disordered" evidence="1">
    <location>
        <begin position="181"/>
        <end position="211"/>
    </location>
</feature>
<dbReference type="EMBL" id="GFAC01000096">
    <property type="protein sequence ID" value="JAT99092.1"/>
    <property type="molecule type" value="mRNA"/>
</dbReference>
<dbReference type="InterPro" id="IPR044822">
    <property type="entry name" value="Myb_DNA-bind_4"/>
</dbReference>
<evidence type="ECO:0000313" key="3">
    <source>
        <dbReference type="EMBL" id="JAT99092.1"/>
    </source>
</evidence>
<proteinExistence type="evidence at transcript level"/>
<sequence>DDDALRTPFSEAALASPGDAPELWSARKTTFFISKYKELKDLVGKTRALRTRKQLWLKLTELINGEFQCNMSATQIENKWKSLDRAYKKTKKDNNSSGHHRVSCEHEEELATVLEKEHSINPRLLLEPGKTILPSGNLRTSTTEEPSEDLPVPIEGGTARKRMWHSRSQLGPLLEVIQKMGDAKTKQEEARAKKFEAREKWEEARAKRHDDRMKRLDRLIDVISAKQQEPSNGQ</sequence>
<evidence type="ECO:0000256" key="1">
    <source>
        <dbReference type="SAM" id="MobiDB-lite"/>
    </source>
</evidence>
<accession>A0A1E1XIG8</accession>
<dbReference type="Pfam" id="PF13837">
    <property type="entry name" value="Myb_DNA-bind_4"/>
    <property type="match status" value="1"/>
</dbReference>
<feature type="region of interest" description="Disordered" evidence="1">
    <location>
        <begin position="131"/>
        <end position="154"/>
    </location>
</feature>
<feature type="domain" description="Myb/SANT-like DNA-binding" evidence="2">
    <location>
        <begin position="24"/>
        <end position="111"/>
    </location>
</feature>
<dbReference type="AlphaFoldDB" id="A0A1E1XIG8"/>
<protein>
    <recommendedName>
        <fullName evidence="2">Myb/SANT-like DNA-binding domain-containing protein</fullName>
    </recommendedName>
</protein>
<reference evidence="3" key="1">
    <citation type="journal article" date="2017" name="Front. Cell. Infect. Microbiol.">
        <title>The Distinct Transcriptional Response of the Midgut of Amblyomma sculptum and Amblyomma aureolatum Ticks to Rickettsia rickettsii Correlates to Their Differences in Susceptibility to Infection.</title>
        <authorList>
            <person name="Martins L.A."/>
            <person name="Galletti M.F.B.M."/>
            <person name="Ribeiro J.M."/>
            <person name="Fujita A."/>
            <person name="Costa F.B."/>
            <person name="Labruna M.B."/>
            <person name="Daffre S."/>
            <person name="Fogaca A.C."/>
        </authorList>
    </citation>
    <scope>NUCLEOTIDE SEQUENCE</scope>
</reference>
<evidence type="ECO:0000259" key="2">
    <source>
        <dbReference type="Pfam" id="PF13837"/>
    </source>
</evidence>
<organism evidence="3">
    <name type="scientific">Amblyomma aureolatum</name>
    <dbReference type="NCBI Taxonomy" id="187763"/>
    <lineage>
        <taxon>Eukaryota</taxon>
        <taxon>Metazoa</taxon>
        <taxon>Ecdysozoa</taxon>
        <taxon>Arthropoda</taxon>
        <taxon>Chelicerata</taxon>
        <taxon>Arachnida</taxon>
        <taxon>Acari</taxon>
        <taxon>Parasitiformes</taxon>
        <taxon>Ixodida</taxon>
        <taxon>Ixodoidea</taxon>
        <taxon>Ixodidae</taxon>
        <taxon>Amblyomminae</taxon>
        <taxon>Amblyomma</taxon>
    </lineage>
</organism>
<feature type="non-terminal residue" evidence="3">
    <location>
        <position position="1"/>
    </location>
</feature>